<comment type="caution">
    <text evidence="1">The sequence shown here is derived from an EMBL/GenBank/DDBJ whole genome shotgun (WGS) entry which is preliminary data.</text>
</comment>
<dbReference type="EMBL" id="JAHMHQ010000006">
    <property type="protein sequence ID" value="KAK1638618.1"/>
    <property type="molecule type" value="Genomic_DNA"/>
</dbReference>
<accession>A0AAJ0EGY4</accession>
<name>A0AAJ0EGY4_9PEZI</name>
<dbReference type="RefSeq" id="XP_060447225.1">
    <property type="nucleotide sequence ID" value="XM_060589978.1"/>
</dbReference>
<dbReference type="Proteomes" id="UP001243989">
    <property type="component" value="Unassembled WGS sequence"/>
</dbReference>
<keyword evidence="2" id="KW-1185">Reference proteome</keyword>
<evidence type="ECO:0000313" key="2">
    <source>
        <dbReference type="Proteomes" id="UP001243989"/>
    </source>
</evidence>
<reference evidence="1" key="1">
    <citation type="submission" date="2021-06" db="EMBL/GenBank/DDBJ databases">
        <title>Comparative genomics, transcriptomics and evolutionary studies reveal genomic signatures of adaptation to plant cell wall in hemibiotrophic fungi.</title>
        <authorList>
            <consortium name="DOE Joint Genome Institute"/>
            <person name="Baroncelli R."/>
            <person name="Diaz J.F."/>
            <person name="Benocci T."/>
            <person name="Peng M."/>
            <person name="Battaglia E."/>
            <person name="Haridas S."/>
            <person name="Andreopoulos W."/>
            <person name="Labutti K."/>
            <person name="Pangilinan J."/>
            <person name="Floch G.L."/>
            <person name="Makela M.R."/>
            <person name="Henrissat B."/>
            <person name="Grigoriev I.V."/>
            <person name="Crouch J.A."/>
            <person name="De Vries R.P."/>
            <person name="Sukno S.A."/>
            <person name="Thon M.R."/>
        </authorList>
    </citation>
    <scope>NUCLEOTIDE SEQUENCE</scope>
    <source>
        <strain evidence="1">CBS 102054</strain>
    </source>
</reference>
<dbReference type="AlphaFoldDB" id="A0AAJ0EGY4"/>
<proteinExistence type="predicted"/>
<evidence type="ECO:0000313" key="1">
    <source>
        <dbReference type="EMBL" id="KAK1638618.1"/>
    </source>
</evidence>
<protein>
    <submittedName>
        <fullName evidence="1">Uncharacterized protein</fullName>
    </submittedName>
</protein>
<sequence>MSVTLPASISNQMFFSFPQAPFLAMPLIQSSDSTRVTRRGTTNIFLEETEQALTEIGASREETGRFLRVHALAQPRPTAGLGPLLSDTMRSDRWPGTCTFTCTHALAVSGVLFSANFSVLSFCSWTLVPIIVYFSRSSVCVHQVEDSYKGKHTRYQVVLETIATWRVQSTGSRYPDSLFLMTSS</sequence>
<organism evidence="1 2">
    <name type="scientific">Colletotrichum phormii</name>
    <dbReference type="NCBI Taxonomy" id="359342"/>
    <lineage>
        <taxon>Eukaryota</taxon>
        <taxon>Fungi</taxon>
        <taxon>Dikarya</taxon>
        <taxon>Ascomycota</taxon>
        <taxon>Pezizomycotina</taxon>
        <taxon>Sordariomycetes</taxon>
        <taxon>Hypocreomycetidae</taxon>
        <taxon>Glomerellales</taxon>
        <taxon>Glomerellaceae</taxon>
        <taxon>Colletotrichum</taxon>
        <taxon>Colletotrichum acutatum species complex</taxon>
    </lineage>
</organism>
<dbReference type="GeneID" id="85474840"/>
<gene>
    <name evidence="1" type="ORF">BDP81DRAFT_422340</name>
</gene>